<dbReference type="Proteomes" id="UP000694843">
    <property type="component" value="Unplaced"/>
</dbReference>
<feature type="region of interest" description="Disordered" evidence="2">
    <location>
        <begin position="66"/>
        <end position="98"/>
    </location>
</feature>
<evidence type="ECO:0000256" key="2">
    <source>
        <dbReference type="SAM" id="MobiDB-lite"/>
    </source>
</evidence>
<accession>A0A8B7PPU9</accession>
<reference evidence="5" key="1">
    <citation type="submission" date="2025-08" db="UniProtKB">
        <authorList>
            <consortium name="RefSeq"/>
        </authorList>
    </citation>
    <scope>IDENTIFICATION</scope>
    <source>
        <tissue evidence="5">Whole organism</tissue>
    </source>
</reference>
<feature type="compositionally biased region" description="Basic and acidic residues" evidence="2">
    <location>
        <begin position="68"/>
        <end position="79"/>
    </location>
</feature>
<proteinExistence type="inferred from homology"/>
<sequence>MCVENAVMSAVCARGASVVWRVCTRRLGRRTLATAAAATLLWAAAVVLLPPDDGVSLLQQPAARRIQQQHEELQQHEQLQRPQQHEGLQQQQHESGDQLQLIHDDQRQAVVVQQGQQQQQDHRQEGQNQLQDPRQHDQQQLPNETSYRLPEDHNGRIGLQINREMGSELLGAGNYLVQNIGRVAPLGDANVLNYIINVEGDQRGAISPRGAEGSRLDVVYIADSSLDETRRKSGAFAPITVQKKLAEEYHHNEGGDDNLANINKLTYLRNQNKDKKEGKDNEEGNNDIDEKKEPQENEGQKRRGGGVEANEGPYTLPILKAPRDTKASGPQKAVGYMAKLVATGDARRLLPATGENAGEADDVDVDGGINGDVKPTGDGDAGGDEGGVVQFQKARGVYSGVGGVFPLHPVEWQHKNGMVGRLLSGQPSAGGQSSEGPSAAESTPLLALAGVLLGKLAADNPQLSPTKRRSLNLQTKDVQQKLEKVYVRQLRDRGQVVPLVGGGEKIVSTLRSAVRFPHSLKHIQPHNWGPEYRIFLNVWGSGNPLQGSGNPLQGSGNPMQGSGNTPGNSPVEVVNRTMTLQGNHFTVLGCGGLVVIRNPFKALISHRHLDVGGHTGFAPKSQFVGKGWAYFVALKIQLWENFYSDWVRQCPAADVFVTHYETLKRDLRAELTAILEFLKFPVSETRLQCLLTQPDGAFRRRDSHAVSGIDYFPWHLKCLVYSAIARLDAALLAGGKRPLPVQDYEWYDNAEARNVARDGCPPESNIAVP</sequence>
<feature type="region of interest" description="Disordered" evidence="2">
    <location>
        <begin position="270"/>
        <end position="329"/>
    </location>
</feature>
<dbReference type="Gene3D" id="3.40.50.300">
    <property type="entry name" value="P-loop containing nucleotide triphosphate hydrolases"/>
    <property type="match status" value="1"/>
</dbReference>
<feature type="compositionally biased region" description="Low complexity" evidence="2">
    <location>
        <begin position="80"/>
        <end position="93"/>
    </location>
</feature>
<feature type="region of interest" description="Disordered" evidence="2">
    <location>
        <begin position="422"/>
        <end position="441"/>
    </location>
</feature>
<dbReference type="KEGG" id="hazt:108683430"/>
<evidence type="ECO:0000259" key="3">
    <source>
        <dbReference type="Pfam" id="PF00685"/>
    </source>
</evidence>
<name>A0A8B7PPU9_HYAAZ</name>
<gene>
    <name evidence="5" type="primary">LOC108683430</name>
</gene>
<evidence type="ECO:0000313" key="5">
    <source>
        <dbReference type="RefSeq" id="XP_018028233.2"/>
    </source>
</evidence>
<dbReference type="AlphaFoldDB" id="A0A8B7PPU9"/>
<dbReference type="SUPFAM" id="SSF52540">
    <property type="entry name" value="P-loop containing nucleoside triphosphate hydrolases"/>
    <property type="match status" value="1"/>
</dbReference>
<dbReference type="OrthoDB" id="5985073at2759"/>
<dbReference type="Pfam" id="PF00685">
    <property type="entry name" value="Sulfotransfer_1"/>
    <property type="match status" value="1"/>
</dbReference>
<feature type="region of interest" description="Disordered" evidence="2">
    <location>
        <begin position="546"/>
        <end position="568"/>
    </location>
</feature>
<evidence type="ECO:0000313" key="4">
    <source>
        <dbReference type="Proteomes" id="UP000694843"/>
    </source>
</evidence>
<comment type="similarity">
    <text evidence="1">Belongs to the WSCD family.</text>
</comment>
<dbReference type="InterPro" id="IPR027417">
    <property type="entry name" value="P-loop_NTPase"/>
</dbReference>
<dbReference type="PANTHER" id="PTHR45964">
    <property type="entry name" value="WSCD FAMILY MEMBER CG9164"/>
    <property type="match status" value="1"/>
</dbReference>
<evidence type="ECO:0000256" key="1">
    <source>
        <dbReference type="ARBA" id="ARBA00010236"/>
    </source>
</evidence>
<feature type="compositionally biased region" description="Polar residues" evidence="2">
    <location>
        <begin position="425"/>
        <end position="436"/>
    </location>
</feature>
<feature type="region of interest" description="Disordered" evidence="2">
    <location>
        <begin position="110"/>
        <end position="153"/>
    </location>
</feature>
<feature type="compositionally biased region" description="Basic and acidic residues" evidence="2">
    <location>
        <begin position="271"/>
        <end position="301"/>
    </location>
</feature>
<dbReference type="InterPro" id="IPR051589">
    <property type="entry name" value="Sialate-O-sulfotransferase"/>
</dbReference>
<protein>
    <submittedName>
        <fullName evidence="5">Uncharacterized protein LOC108683430</fullName>
    </submittedName>
</protein>
<feature type="domain" description="Sulfotransferase" evidence="3">
    <location>
        <begin position="593"/>
        <end position="689"/>
    </location>
</feature>
<feature type="compositionally biased region" description="Low complexity" evidence="2">
    <location>
        <begin position="110"/>
        <end position="119"/>
    </location>
</feature>
<dbReference type="GO" id="GO:0008146">
    <property type="term" value="F:sulfotransferase activity"/>
    <property type="evidence" value="ECO:0007669"/>
    <property type="project" value="InterPro"/>
</dbReference>
<dbReference type="PANTHER" id="PTHR45964:SF5">
    <property type="entry name" value="WSCD FAMILY MEMBER CG9164"/>
    <property type="match status" value="1"/>
</dbReference>
<feature type="compositionally biased region" description="Low complexity" evidence="2">
    <location>
        <begin position="126"/>
        <end position="142"/>
    </location>
</feature>
<dbReference type="InterPro" id="IPR000863">
    <property type="entry name" value="Sulfotransferase_dom"/>
</dbReference>
<dbReference type="RefSeq" id="XP_018028233.2">
    <property type="nucleotide sequence ID" value="XM_018172744.2"/>
</dbReference>
<keyword evidence="4" id="KW-1185">Reference proteome</keyword>
<dbReference type="GeneID" id="108683430"/>
<organism evidence="4 5">
    <name type="scientific">Hyalella azteca</name>
    <name type="common">Amphipod</name>
    <dbReference type="NCBI Taxonomy" id="294128"/>
    <lineage>
        <taxon>Eukaryota</taxon>
        <taxon>Metazoa</taxon>
        <taxon>Ecdysozoa</taxon>
        <taxon>Arthropoda</taxon>
        <taxon>Crustacea</taxon>
        <taxon>Multicrustacea</taxon>
        <taxon>Malacostraca</taxon>
        <taxon>Eumalacostraca</taxon>
        <taxon>Peracarida</taxon>
        <taxon>Amphipoda</taxon>
        <taxon>Senticaudata</taxon>
        <taxon>Talitrida</taxon>
        <taxon>Talitroidea</taxon>
        <taxon>Hyalellidae</taxon>
        <taxon>Hyalella</taxon>
    </lineage>
</organism>